<evidence type="ECO:0000256" key="4">
    <source>
        <dbReference type="ARBA" id="ARBA00022833"/>
    </source>
</evidence>
<keyword evidence="2 6" id="KW-0479">Metal-binding</keyword>
<evidence type="ECO:0000313" key="9">
    <source>
        <dbReference type="Proteomes" id="UP000464314"/>
    </source>
</evidence>
<feature type="domain" description="Peptidase M3A/M3B catalytic" evidence="7">
    <location>
        <begin position="261"/>
        <end position="491"/>
    </location>
</feature>
<dbReference type="GO" id="GO:0004222">
    <property type="term" value="F:metalloendopeptidase activity"/>
    <property type="evidence" value="ECO:0007669"/>
    <property type="project" value="InterPro"/>
</dbReference>
<evidence type="ECO:0000256" key="6">
    <source>
        <dbReference type="RuleBase" id="RU003435"/>
    </source>
</evidence>
<dbReference type="RefSeq" id="WP_161839806.1">
    <property type="nucleotide sequence ID" value="NZ_CP048000.1"/>
</dbReference>
<reference evidence="8 9" key="1">
    <citation type="submission" date="2020-01" db="EMBL/GenBank/DDBJ databases">
        <title>Genome analysis of Anaerocolumna sp. CBA3638.</title>
        <authorList>
            <person name="Kim J."/>
            <person name="Roh S.W."/>
        </authorList>
    </citation>
    <scope>NUCLEOTIDE SEQUENCE [LARGE SCALE GENOMIC DNA]</scope>
    <source>
        <strain evidence="8 9">CBA3638</strain>
    </source>
</reference>
<comment type="similarity">
    <text evidence="6">Belongs to the peptidase M3 family.</text>
</comment>
<dbReference type="InterPro" id="IPR045090">
    <property type="entry name" value="Pept_M3A_M3B"/>
</dbReference>
<evidence type="ECO:0000256" key="2">
    <source>
        <dbReference type="ARBA" id="ARBA00022723"/>
    </source>
</evidence>
<dbReference type="GO" id="GO:0006508">
    <property type="term" value="P:proteolysis"/>
    <property type="evidence" value="ECO:0007669"/>
    <property type="project" value="UniProtKB-KW"/>
</dbReference>
<accession>A0A6P1TPS7</accession>
<dbReference type="PANTHER" id="PTHR11804">
    <property type="entry name" value="PROTEASE M3 THIMET OLIGOPEPTIDASE-RELATED"/>
    <property type="match status" value="1"/>
</dbReference>
<dbReference type="GO" id="GO:0046872">
    <property type="term" value="F:metal ion binding"/>
    <property type="evidence" value="ECO:0007669"/>
    <property type="project" value="UniProtKB-UniRule"/>
</dbReference>
<dbReference type="KEGG" id="anr:Ana3638_21175"/>
<organism evidence="8 9">
    <name type="scientific">Anaerocolumna sedimenticola</name>
    <dbReference type="NCBI Taxonomy" id="2696063"/>
    <lineage>
        <taxon>Bacteria</taxon>
        <taxon>Bacillati</taxon>
        <taxon>Bacillota</taxon>
        <taxon>Clostridia</taxon>
        <taxon>Lachnospirales</taxon>
        <taxon>Lachnospiraceae</taxon>
        <taxon>Anaerocolumna</taxon>
    </lineage>
</organism>
<name>A0A6P1TPS7_9FIRM</name>
<keyword evidence="3 6" id="KW-0378">Hydrolase</keyword>
<dbReference type="InterPro" id="IPR001567">
    <property type="entry name" value="Pept_M3A_M3B_dom"/>
</dbReference>
<evidence type="ECO:0000256" key="3">
    <source>
        <dbReference type="ARBA" id="ARBA00022801"/>
    </source>
</evidence>
<keyword evidence="4 6" id="KW-0862">Zinc</keyword>
<dbReference type="SUPFAM" id="SSF55486">
    <property type="entry name" value="Metalloproteases ('zincins'), catalytic domain"/>
    <property type="match status" value="1"/>
</dbReference>
<dbReference type="AlphaFoldDB" id="A0A6P1TPS7"/>
<dbReference type="Gene3D" id="1.10.1370.30">
    <property type="match status" value="1"/>
</dbReference>
<dbReference type="EMBL" id="CP048000">
    <property type="protein sequence ID" value="QHQ62984.1"/>
    <property type="molecule type" value="Genomic_DNA"/>
</dbReference>
<dbReference type="GO" id="GO:0006518">
    <property type="term" value="P:peptide metabolic process"/>
    <property type="evidence" value="ECO:0007669"/>
    <property type="project" value="TreeGrafter"/>
</dbReference>
<gene>
    <name evidence="8" type="ORF">Ana3638_21175</name>
</gene>
<dbReference type="Proteomes" id="UP000464314">
    <property type="component" value="Chromosome"/>
</dbReference>
<dbReference type="Pfam" id="PF01432">
    <property type="entry name" value="Peptidase_M3"/>
    <property type="match status" value="1"/>
</dbReference>
<keyword evidence="1 6" id="KW-0645">Protease</keyword>
<keyword evidence="9" id="KW-1185">Reference proteome</keyword>
<sequence length="511" mass="60810">MNKFSEFSYTRPDYKQVKENLLKYRYKILNATSYEDIRQSWLSMKEVMQYLEYIEEIAFIRYLCGMSDEFYKEEVRIQNIEDPQIVVLQNECDKLLLNSSYIDHFRLEFGDKIVNHLSNNVMLSNTQTVSLQAEESQLRSEYMSLLSAKQRTEGFSDKIYDILNKLIKVRTEIARTLEYKNYIEMAYKIHGRFDYGEKEIASFRSQLHKLITPACNELRKSNTIKYPDTIIKDTNELITVIKDMFSDLSTESGYYMNYIFEHELFDIADRPNKRQNYFCCCMLPYIKLPFIIGSFHGNGLEVNSLIHELGHGYAFYTAARSQKLYEYHRATTSVNEIHSKTMEHFAYPYLDRLLGNQKNIYIRNHLFHSFDNLPYRCAIDEFEHAIYDDINLSRTQRCELWAEIENKYMPWRTNDLESIKQGTYWPNQSHLFTHPFYYIEYNVAQVSVFEFYERSKHNWNQAWKDYANLCKTGGSKNYLNLLKVGNLSNPFSQDIVTKICKPVLDELFSLM</sequence>
<evidence type="ECO:0000313" key="8">
    <source>
        <dbReference type="EMBL" id="QHQ62984.1"/>
    </source>
</evidence>
<comment type="cofactor">
    <cofactor evidence="6">
        <name>Zn(2+)</name>
        <dbReference type="ChEBI" id="CHEBI:29105"/>
    </cofactor>
    <text evidence="6">Binds 1 zinc ion.</text>
</comment>
<evidence type="ECO:0000256" key="1">
    <source>
        <dbReference type="ARBA" id="ARBA00022670"/>
    </source>
</evidence>
<evidence type="ECO:0000256" key="5">
    <source>
        <dbReference type="ARBA" id="ARBA00023049"/>
    </source>
</evidence>
<dbReference type="PANTHER" id="PTHR11804:SF28">
    <property type="entry name" value="OLIGOENDOPEPTIDASE F"/>
    <property type="match status" value="1"/>
</dbReference>
<keyword evidence="5 6" id="KW-0482">Metalloprotease</keyword>
<evidence type="ECO:0000259" key="7">
    <source>
        <dbReference type="Pfam" id="PF01432"/>
    </source>
</evidence>
<protein>
    <recommendedName>
        <fullName evidence="7">Peptidase M3A/M3B catalytic domain-containing protein</fullName>
    </recommendedName>
</protein>
<proteinExistence type="inferred from homology"/>